<dbReference type="InterPro" id="IPR020894">
    <property type="entry name" value="Cadherin_CS"/>
</dbReference>
<evidence type="ECO:0000256" key="2">
    <source>
        <dbReference type="ARBA" id="ARBA00022536"/>
    </source>
</evidence>
<dbReference type="STRING" id="34691.A0A182X1A1"/>
<keyword evidence="4 11" id="KW-0732">Signal</keyword>
<dbReference type="GO" id="GO:0001736">
    <property type="term" value="P:establishment of planar polarity"/>
    <property type="evidence" value="ECO:0007669"/>
    <property type="project" value="UniProtKB-ARBA"/>
</dbReference>
<feature type="domain" description="Cadherin" evidence="12">
    <location>
        <begin position="39"/>
        <end position="145"/>
    </location>
</feature>
<dbReference type="PANTHER" id="PTHR24027">
    <property type="entry name" value="CADHERIN-23"/>
    <property type="match status" value="1"/>
</dbReference>
<evidence type="ECO:0000313" key="14">
    <source>
        <dbReference type="Proteomes" id="UP000076407"/>
    </source>
</evidence>
<dbReference type="GO" id="GO:0016477">
    <property type="term" value="P:cell migration"/>
    <property type="evidence" value="ECO:0007669"/>
    <property type="project" value="TreeGrafter"/>
</dbReference>
<dbReference type="Proteomes" id="UP000076407">
    <property type="component" value="Unassembled WGS sequence"/>
</dbReference>
<proteinExistence type="predicted"/>
<keyword evidence="8" id="KW-0472">Membrane</keyword>
<dbReference type="PROSITE" id="PS00232">
    <property type="entry name" value="CADHERIN_1"/>
    <property type="match status" value="2"/>
</dbReference>
<evidence type="ECO:0000256" key="4">
    <source>
        <dbReference type="ARBA" id="ARBA00022729"/>
    </source>
</evidence>
<feature type="signal peptide" evidence="11">
    <location>
        <begin position="1"/>
        <end position="21"/>
    </location>
</feature>
<dbReference type="Pfam" id="PF24811">
    <property type="entry name" value="Ig_Shg"/>
    <property type="match status" value="1"/>
</dbReference>
<evidence type="ECO:0000256" key="3">
    <source>
        <dbReference type="ARBA" id="ARBA00022692"/>
    </source>
</evidence>
<dbReference type="InterPro" id="IPR002126">
    <property type="entry name" value="Cadherin-like_dom"/>
</dbReference>
<accession>A0A182X1A1</accession>
<evidence type="ECO:0000256" key="7">
    <source>
        <dbReference type="ARBA" id="ARBA00022989"/>
    </source>
</evidence>
<keyword evidence="3" id="KW-0812">Transmembrane</keyword>
<dbReference type="GO" id="GO:0005912">
    <property type="term" value="C:adherens junction"/>
    <property type="evidence" value="ECO:0007669"/>
    <property type="project" value="TreeGrafter"/>
</dbReference>
<dbReference type="GO" id="GO:0016339">
    <property type="term" value="P:calcium-dependent cell-cell adhesion via plasma membrane cell adhesion molecules"/>
    <property type="evidence" value="ECO:0007669"/>
    <property type="project" value="TreeGrafter"/>
</dbReference>
<evidence type="ECO:0000256" key="5">
    <source>
        <dbReference type="ARBA" id="ARBA00022737"/>
    </source>
</evidence>
<dbReference type="GO" id="GO:0005509">
    <property type="term" value="F:calcium ion binding"/>
    <property type="evidence" value="ECO:0007669"/>
    <property type="project" value="UniProtKB-UniRule"/>
</dbReference>
<dbReference type="VEuPathDB" id="VectorBase:AQUA003568"/>
<dbReference type="GO" id="GO:0000902">
    <property type="term" value="P:cell morphogenesis"/>
    <property type="evidence" value="ECO:0007669"/>
    <property type="project" value="TreeGrafter"/>
</dbReference>
<comment type="subcellular location">
    <subcellularLocation>
        <location evidence="1">Cell membrane</location>
        <topology evidence="1">Single-pass type I membrane protein</topology>
    </subcellularLocation>
</comment>
<evidence type="ECO:0000313" key="13">
    <source>
        <dbReference type="EnsemblMetazoa" id="AQUA003568-PA"/>
    </source>
</evidence>
<dbReference type="SMART" id="SM00112">
    <property type="entry name" value="CA"/>
    <property type="match status" value="4"/>
</dbReference>
<reference evidence="13" key="1">
    <citation type="submission" date="2020-05" db="UniProtKB">
        <authorList>
            <consortium name="EnsemblMetazoa"/>
        </authorList>
    </citation>
    <scope>IDENTIFICATION</scope>
    <source>
        <strain evidence="13">SANGQUA</strain>
    </source>
</reference>
<evidence type="ECO:0000256" key="1">
    <source>
        <dbReference type="ARBA" id="ARBA00004251"/>
    </source>
</evidence>
<evidence type="ECO:0000256" key="10">
    <source>
        <dbReference type="PROSITE-ProRule" id="PRU00043"/>
    </source>
</evidence>
<organism evidence="13 14">
    <name type="scientific">Anopheles quadriannulatus</name>
    <name type="common">Mosquito</name>
    <dbReference type="NCBI Taxonomy" id="34691"/>
    <lineage>
        <taxon>Eukaryota</taxon>
        <taxon>Metazoa</taxon>
        <taxon>Ecdysozoa</taxon>
        <taxon>Arthropoda</taxon>
        <taxon>Hexapoda</taxon>
        <taxon>Insecta</taxon>
        <taxon>Pterygota</taxon>
        <taxon>Neoptera</taxon>
        <taxon>Endopterygota</taxon>
        <taxon>Diptera</taxon>
        <taxon>Nematocera</taxon>
        <taxon>Culicoidea</taxon>
        <taxon>Culicidae</taxon>
        <taxon>Anophelinae</taxon>
        <taxon>Anopheles</taxon>
    </lineage>
</organism>
<dbReference type="InterPro" id="IPR039808">
    <property type="entry name" value="Cadherin"/>
</dbReference>
<feature type="domain" description="Cadherin" evidence="12">
    <location>
        <begin position="146"/>
        <end position="254"/>
    </location>
</feature>
<evidence type="ECO:0000256" key="9">
    <source>
        <dbReference type="ARBA" id="ARBA00023157"/>
    </source>
</evidence>
<dbReference type="GO" id="GO:0007163">
    <property type="term" value="P:establishment or maintenance of cell polarity"/>
    <property type="evidence" value="ECO:0007669"/>
    <property type="project" value="UniProtKB-ARBA"/>
</dbReference>
<dbReference type="AlphaFoldDB" id="A0A182X1A1"/>
<evidence type="ECO:0000256" key="8">
    <source>
        <dbReference type="ARBA" id="ARBA00023136"/>
    </source>
</evidence>
<name>A0A182X1A1_ANOQN</name>
<dbReference type="GO" id="GO:0008104">
    <property type="term" value="P:intracellular protein localization"/>
    <property type="evidence" value="ECO:0007669"/>
    <property type="project" value="UniProtKB-ARBA"/>
</dbReference>
<dbReference type="GO" id="GO:0016342">
    <property type="term" value="C:catenin complex"/>
    <property type="evidence" value="ECO:0007669"/>
    <property type="project" value="TreeGrafter"/>
</dbReference>
<sequence>MTRQIGFVLLLISSNWIHCHCFAAADFKAPVNHKPSFHNCGEYKPTLKEEQEPGTTVLRVTATDQDQAQTIKYSIANETRQEQLFAIDEDTGEIFSEYIFDRDPPYRDTEFYITVRATDNGQPNLDDVCTIKVTILDINDNPPVFDKDYYDAFVSMNTTLRQQVTIITVKDIDDETNNVVNFEIVQEYKDDSYFEIDQRTGVLTLAKRIDRNPGEYYALRVRAYNQGCIENESDSPEVDVKVHIINADKRLPYFTKVPEVPVILHENFTAFQQVLAVFEANSNINNESNIIFKIVRGKFEQTNSMNTFLLEQIENTAHIRLAGALDFERVTEYTITVRATNRHDLATEAVVKIMILDVNDNIPVIIKDVSYLQYELKDNSPVFQIHAYDLDGTSTNNIISYSIAESNQLHFTIDSHTGTVTKQNRLFDDKKDIYFIKILAKDNAPSALFRNDKPNMSSHTLIVKIINRDLNIIPQNAITNIHRQDQRTSNGISFQNGLRISKSYEERDIFNDRFIMVHNYEGTLTDKLIGSVYFDYDIEDNSNKLFLWDERASTGTRKHFKLNSKSGVITMLNGTPEEIYNLEFTVIEESSYFPRHNVSARVTVTVKNISAKTVNQSGSIRFYNVTAETFISQTLGELNTPMYRLQQSIASILDTSPDQVDIFTINNRKLARGAFLDVFFAVDDTIYTSSEVLNAVLSLHLRQLE</sequence>
<evidence type="ECO:0000256" key="6">
    <source>
        <dbReference type="ARBA" id="ARBA00022837"/>
    </source>
</evidence>
<dbReference type="SUPFAM" id="SSF49313">
    <property type="entry name" value="Cadherin-like"/>
    <property type="match status" value="5"/>
</dbReference>
<keyword evidence="6 10" id="KW-0106">Calcium</keyword>
<evidence type="ECO:0000259" key="12">
    <source>
        <dbReference type="PROSITE" id="PS50268"/>
    </source>
</evidence>
<dbReference type="GO" id="GO:0007156">
    <property type="term" value="P:homophilic cell adhesion via plasma membrane adhesion molecules"/>
    <property type="evidence" value="ECO:0007669"/>
    <property type="project" value="InterPro"/>
</dbReference>
<protein>
    <recommendedName>
        <fullName evidence="12">Cadherin domain-containing protein</fullName>
    </recommendedName>
</protein>
<keyword evidence="5" id="KW-0677">Repeat</keyword>
<dbReference type="PRINTS" id="PR00205">
    <property type="entry name" value="CADHERIN"/>
</dbReference>
<dbReference type="GO" id="GO:0044331">
    <property type="term" value="P:cell-cell adhesion mediated by cadherin"/>
    <property type="evidence" value="ECO:0007669"/>
    <property type="project" value="TreeGrafter"/>
</dbReference>
<keyword evidence="7" id="KW-1133">Transmembrane helix</keyword>
<dbReference type="PANTHER" id="PTHR24027:SF438">
    <property type="entry name" value="CADHERIN 23"/>
    <property type="match status" value="1"/>
</dbReference>
<keyword evidence="14" id="KW-1185">Reference proteome</keyword>
<feature type="chain" id="PRO_5019324615" description="Cadherin domain-containing protein" evidence="11">
    <location>
        <begin position="22"/>
        <end position="705"/>
    </location>
</feature>
<evidence type="ECO:0000256" key="11">
    <source>
        <dbReference type="SAM" id="SignalP"/>
    </source>
</evidence>
<dbReference type="Pfam" id="PF00028">
    <property type="entry name" value="Cadherin"/>
    <property type="match status" value="3"/>
</dbReference>
<keyword evidence="2" id="KW-0245">EGF-like domain</keyword>
<dbReference type="GO" id="GO:0034332">
    <property type="term" value="P:adherens junction organization"/>
    <property type="evidence" value="ECO:0007669"/>
    <property type="project" value="TreeGrafter"/>
</dbReference>
<dbReference type="InterPro" id="IPR015919">
    <property type="entry name" value="Cadherin-like_sf"/>
</dbReference>
<dbReference type="EnsemblMetazoa" id="AQUA003568-RA">
    <property type="protein sequence ID" value="AQUA003568-PA"/>
    <property type="gene ID" value="AQUA003568"/>
</dbReference>
<dbReference type="Gene3D" id="2.60.40.60">
    <property type="entry name" value="Cadherins"/>
    <property type="match status" value="4"/>
</dbReference>
<dbReference type="CDD" id="cd11304">
    <property type="entry name" value="Cadherin_repeat"/>
    <property type="match status" value="4"/>
</dbReference>
<feature type="domain" description="Cadherin" evidence="12">
    <location>
        <begin position="256"/>
        <end position="365"/>
    </location>
</feature>
<dbReference type="GO" id="GO:0045296">
    <property type="term" value="F:cadherin binding"/>
    <property type="evidence" value="ECO:0007669"/>
    <property type="project" value="TreeGrafter"/>
</dbReference>
<feature type="domain" description="Cadherin" evidence="12">
    <location>
        <begin position="379"/>
        <end position="476"/>
    </location>
</feature>
<dbReference type="FunFam" id="2.60.40.60:FF:000058">
    <property type="entry name" value="FAT atypical cadherin 3"/>
    <property type="match status" value="1"/>
</dbReference>
<keyword evidence="9" id="KW-1015">Disulfide bond</keyword>
<dbReference type="PROSITE" id="PS50268">
    <property type="entry name" value="CADHERIN_2"/>
    <property type="match status" value="4"/>
</dbReference>
<dbReference type="GO" id="GO:0008013">
    <property type="term" value="F:beta-catenin binding"/>
    <property type="evidence" value="ECO:0007669"/>
    <property type="project" value="TreeGrafter"/>
</dbReference>
<dbReference type="FunFam" id="2.60.40.60:FF:000033">
    <property type="entry name" value="FAT atypical cadherin 1"/>
    <property type="match status" value="1"/>
</dbReference>
<dbReference type="InterPro" id="IPR056370">
    <property type="entry name" value="Shg-like_Ig-like"/>
</dbReference>
<dbReference type="GO" id="GO:0007043">
    <property type="term" value="P:cell-cell junction assembly"/>
    <property type="evidence" value="ECO:0007669"/>
    <property type="project" value="TreeGrafter"/>
</dbReference>